<evidence type="ECO:0000313" key="4">
    <source>
        <dbReference type="EMBL" id="RYQ82252.1"/>
    </source>
</evidence>
<evidence type="ECO:0000256" key="2">
    <source>
        <dbReference type="SAM" id="SignalP"/>
    </source>
</evidence>
<dbReference type="PANTHER" id="PTHR10334">
    <property type="entry name" value="CYSTEINE-RICH SECRETORY PROTEIN-RELATED"/>
    <property type="match status" value="1"/>
</dbReference>
<evidence type="ECO:0000259" key="3">
    <source>
        <dbReference type="SMART" id="SM00198"/>
    </source>
</evidence>
<dbReference type="SUPFAM" id="SSF55797">
    <property type="entry name" value="PR-1-like"/>
    <property type="match status" value="1"/>
</dbReference>
<feature type="transmembrane region" description="Helical" evidence="1">
    <location>
        <begin position="310"/>
        <end position="330"/>
    </location>
</feature>
<feature type="transmembrane region" description="Helical" evidence="1">
    <location>
        <begin position="337"/>
        <end position="356"/>
    </location>
</feature>
<keyword evidence="1" id="KW-0472">Membrane</keyword>
<dbReference type="Gene3D" id="3.40.33.10">
    <property type="entry name" value="CAP"/>
    <property type="match status" value="1"/>
</dbReference>
<dbReference type="AlphaFoldDB" id="A0A444WY29"/>
<accession>A0A444WY29</accession>
<evidence type="ECO:0000256" key="1">
    <source>
        <dbReference type="SAM" id="Phobius"/>
    </source>
</evidence>
<reference evidence="4 5" key="1">
    <citation type="submission" date="2019-01" db="EMBL/GenBank/DDBJ databases">
        <title>Sequencing of cultivated peanut Arachis hypogaea provides insights into genome evolution and oil improvement.</title>
        <authorList>
            <person name="Chen X."/>
        </authorList>
    </citation>
    <scope>NUCLEOTIDE SEQUENCE [LARGE SCALE GENOMIC DNA]</scope>
    <source>
        <strain evidence="5">cv. Fuhuasheng</strain>
        <tissue evidence="4">Leaves</tissue>
    </source>
</reference>
<dbReference type="Pfam" id="PF00188">
    <property type="entry name" value="CAP"/>
    <property type="match status" value="1"/>
</dbReference>
<dbReference type="PRINTS" id="PR00837">
    <property type="entry name" value="V5TPXLIKE"/>
</dbReference>
<feature type="transmembrane region" description="Helical" evidence="1">
    <location>
        <begin position="247"/>
        <end position="267"/>
    </location>
</feature>
<keyword evidence="1" id="KW-1133">Transmembrane helix</keyword>
<dbReference type="FunFam" id="3.40.33.10:FF:000004">
    <property type="entry name" value="CAP, cysteine-rich secretory protein, antigen 5"/>
    <property type="match status" value="1"/>
</dbReference>
<proteinExistence type="predicted"/>
<keyword evidence="1" id="KW-0812">Transmembrane</keyword>
<name>A0A444WY29_ARAHY</name>
<dbReference type="Proteomes" id="UP000289738">
    <property type="component" value="Chromosome B10"/>
</dbReference>
<feature type="chain" id="PRO_5019196882" description="SCP domain-containing protein" evidence="2">
    <location>
        <begin position="22"/>
        <end position="375"/>
    </location>
</feature>
<sequence>MRAKVIIISFISVLLVRCILGQDFSRGYLDGQNVAREIVGVKPLKWNPELAGVAQKFLNNHIVDCLEGQLITSTASPNYGQTTARNVLFNNFTAADAVASWVAQKDYYDFESNSCIGGYCGCYTQVVWRTSTHIGCARVNCRNGGTLVTCIYRPRGNLPNQRNQESNYGCVCQRLFLPCVLSFLCALWPSFHLLVGNNVIDILLSNYVQMLLLSPSISLTTHAAPPSIISSPPSISVRTTKPLRKPFFSFSFPVFCLLCLTAGYHPVPPQPYSSPPYNLALWDCGSLARPCLSHSQSQNQNRATLVLTRLRLLIMVVILHNVEVHLLHYWKSQEAKVLFKLMIAAIGAITSAFYGFNNDNGSKELSVLTMEAEDM</sequence>
<gene>
    <name evidence="4" type="ORF">Ahy_B10g100848</name>
</gene>
<organism evidence="4 5">
    <name type="scientific">Arachis hypogaea</name>
    <name type="common">Peanut</name>
    <dbReference type="NCBI Taxonomy" id="3818"/>
    <lineage>
        <taxon>Eukaryota</taxon>
        <taxon>Viridiplantae</taxon>
        <taxon>Streptophyta</taxon>
        <taxon>Embryophyta</taxon>
        <taxon>Tracheophyta</taxon>
        <taxon>Spermatophyta</taxon>
        <taxon>Magnoliopsida</taxon>
        <taxon>eudicotyledons</taxon>
        <taxon>Gunneridae</taxon>
        <taxon>Pentapetalae</taxon>
        <taxon>rosids</taxon>
        <taxon>fabids</taxon>
        <taxon>Fabales</taxon>
        <taxon>Fabaceae</taxon>
        <taxon>Papilionoideae</taxon>
        <taxon>50 kb inversion clade</taxon>
        <taxon>dalbergioids sensu lato</taxon>
        <taxon>Dalbergieae</taxon>
        <taxon>Pterocarpus clade</taxon>
        <taxon>Arachis</taxon>
    </lineage>
</organism>
<feature type="signal peptide" evidence="2">
    <location>
        <begin position="1"/>
        <end position="21"/>
    </location>
</feature>
<comment type="caution">
    <text evidence="4">The sequence shown here is derived from an EMBL/GenBank/DDBJ whole genome shotgun (WGS) entry which is preliminary data.</text>
</comment>
<protein>
    <recommendedName>
        <fullName evidence="3">SCP domain-containing protein</fullName>
    </recommendedName>
</protein>
<dbReference type="STRING" id="3818.A0A444WY29"/>
<dbReference type="InterPro" id="IPR014044">
    <property type="entry name" value="CAP_dom"/>
</dbReference>
<keyword evidence="2" id="KW-0732">Signal</keyword>
<feature type="domain" description="SCP" evidence="3">
    <location>
        <begin position="23"/>
        <end position="160"/>
    </location>
</feature>
<keyword evidence="5" id="KW-1185">Reference proteome</keyword>
<dbReference type="InterPro" id="IPR035940">
    <property type="entry name" value="CAP_sf"/>
</dbReference>
<dbReference type="InterPro" id="IPR001283">
    <property type="entry name" value="CRISP-related"/>
</dbReference>
<dbReference type="SMART" id="SM00198">
    <property type="entry name" value="SCP"/>
    <property type="match status" value="1"/>
</dbReference>
<dbReference type="EMBL" id="SDMP01000020">
    <property type="protein sequence ID" value="RYQ82252.1"/>
    <property type="molecule type" value="Genomic_DNA"/>
</dbReference>
<evidence type="ECO:0000313" key="5">
    <source>
        <dbReference type="Proteomes" id="UP000289738"/>
    </source>
</evidence>